<dbReference type="RefSeq" id="WP_111980689.1">
    <property type="nucleotide sequence ID" value="NZ_NFZS01000001.1"/>
</dbReference>
<accession>A0A328P8I7</accession>
<dbReference type="Proteomes" id="UP000248926">
    <property type="component" value="Unassembled WGS sequence"/>
</dbReference>
<evidence type="ECO:0000313" key="1">
    <source>
        <dbReference type="EMBL" id="RAO76614.1"/>
    </source>
</evidence>
<sequence length="75" mass="8601">MKRYRNRSGKSGVASYEAGDGFIRVRFVNDGTYEYTDAKTGRMHVRNMQQLAAAGLGLSTYISRFVRDRYARKLD</sequence>
<proteinExistence type="predicted"/>
<evidence type="ECO:0000313" key="2">
    <source>
        <dbReference type="Proteomes" id="UP000248926"/>
    </source>
</evidence>
<comment type="caution">
    <text evidence="1">The sequence shown here is derived from an EMBL/GenBank/DDBJ whole genome shotgun (WGS) entry which is preliminary data.</text>
</comment>
<dbReference type="AlphaFoldDB" id="A0A328P8I7"/>
<name>A0A328P8I7_9GAMM</name>
<protein>
    <recommendedName>
        <fullName evidence="3">KTSC domain-containing protein</fullName>
    </recommendedName>
</protein>
<dbReference type="EMBL" id="NFZS01000001">
    <property type="protein sequence ID" value="RAO76614.1"/>
    <property type="molecule type" value="Genomic_DNA"/>
</dbReference>
<reference evidence="1 2" key="1">
    <citation type="journal article" date="2018" name="Genet. Mol. Biol.">
        <title>The genome sequence of Dyella jiangningensis FCAV SCS01 from a lignocellulose-decomposing microbial consortium metagenome reveals potential for biotechnological applications.</title>
        <authorList>
            <person name="Desiderato J.G."/>
            <person name="Alvarenga D.O."/>
            <person name="Constancio M.T.L."/>
            <person name="Alves L.M.C."/>
            <person name="Varani A.M."/>
        </authorList>
    </citation>
    <scope>NUCLEOTIDE SEQUENCE [LARGE SCALE GENOMIC DNA]</scope>
    <source>
        <strain evidence="1 2">FCAV SCS01</strain>
    </source>
</reference>
<evidence type="ECO:0008006" key="3">
    <source>
        <dbReference type="Google" id="ProtNLM"/>
    </source>
</evidence>
<gene>
    <name evidence="1" type="ORF">CA260_01425</name>
</gene>
<organism evidence="1 2">
    <name type="scientific">Dyella jiangningensis</name>
    <dbReference type="NCBI Taxonomy" id="1379159"/>
    <lineage>
        <taxon>Bacteria</taxon>
        <taxon>Pseudomonadati</taxon>
        <taxon>Pseudomonadota</taxon>
        <taxon>Gammaproteobacteria</taxon>
        <taxon>Lysobacterales</taxon>
        <taxon>Rhodanobacteraceae</taxon>
        <taxon>Dyella</taxon>
    </lineage>
</organism>
<dbReference type="OrthoDB" id="7775479at2"/>
<keyword evidence="2" id="KW-1185">Reference proteome</keyword>